<evidence type="ECO:0000313" key="1">
    <source>
        <dbReference type="EMBL" id="CAG7718086.1"/>
    </source>
</evidence>
<keyword evidence="2" id="KW-1185">Reference proteome</keyword>
<protein>
    <submittedName>
        <fullName evidence="1">Uncharacterized protein</fullName>
    </submittedName>
</protein>
<dbReference type="AlphaFoldDB" id="A0A8J2JCP9"/>
<gene>
    <name evidence="1" type="ORF">AFUS01_LOCUS7507</name>
</gene>
<comment type="caution">
    <text evidence="1">The sequence shown here is derived from an EMBL/GenBank/DDBJ whole genome shotgun (WGS) entry which is preliminary data.</text>
</comment>
<organism evidence="1 2">
    <name type="scientific">Allacma fusca</name>
    <dbReference type="NCBI Taxonomy" id="39272"/>
    <lineage>
        <taxon>Eukaryota</taxon>
        <taxon>Metazoa</taxon>
        <taxon>Ecdysozoa</taxon>
        <taxon>Arthropoda</taxon>
        <taxon>Hexapoda</taxon>
        <taxon>Collembola</taxon>
        <taxon>Symphypleona</taxon>
        <taxon>Sminthuridae</taxon>
        <taxon>Allacma</taxon>
    </lineage>
</organism>
<evidence type="ECO:0000313" key="2">
    <source>
        <dbReference type="Proteomes" id="UP000708208"/>
    </source>
</evidence>
<proteinExistence type="predicted"/>
<feature type="non-terminal residue" evidence="1">
    <location>
        <position position="1"/>
    </location>
</feature>
<dbReference type="Proteomes" id="UP000708208">
    <property type="component" value="Unassembled WGS sequence"/>
</dbReference>
<dbReference type="OrthoDB" id="8248404at2759"/>
<accession>A0A8J2JCP9</accession>
<name>A0A8J2JCP9_9HEXA</name>
<dbReference type="EMBL" id="CAJVCH010050752">
    <property type="protein sequence ID" value="CAG7718086.1"/>
    <property type="molecule type" value="Genomic_DNA"/>
</dbReference>
<feature type="non-terminal residue" evidence="1">
    <location>
        <position position="54"/>
    </location>
</feature>
<reference evidence="1" key="1">
    <citation type="submission" date="2021-06" db="EMBL/GenBank/DDBJ databases">
        <authorList>
            <person name="Hodson N. C."/>
            <person name="Mongue J. A."/>
            <person name="Jaron S. K."/>
        </authorList>
    </citation>
    <scope>NUCLEOTIDE SEQUENCE</scope>
</reference>
<sequence length="54" mass="6090">TYFEEQEALTLDLINTGNWSQAFVVLESLIVGYPTPSGISHFERVTGLKYNLNI</sequence>